<evidence type="ECO:0000313" key="5">
    <source>
        <dbReference type="Proteomes" id="UP000278222"/>
    </source>
</evidence>
<dbReference type="RefSeq" id="WP_123687966.1">
    <property type="nucleotide sequence ID" value="NZ_AP019700.1"/>
</dbReference>
<organism evidence="4 5">
    <name type="scientific">Stella humosa</name>
    <dbReference type="NCBI Taxonomy" id="94"/>
    <lineage>
        <taxon>Bacteria</taxon>
        <taxon>Pseudomonadati</taxon>
        <taxon>Pseudomonadota</taxon>
        <taxon>Alphaproteobacteria</taxon>
        <taxon>Rhodospirillales</taxon>
        <taxon>Stellaceae</taxon>
        <taxon>Stella</taxon>
    </lineage>
</organism>
<dbReference type="Proteomes" id="UP000278222">
    <property type="component" value="Unassembled WGS sequence"/>
</dbReference>
<feature type="domain" description="Solute-binding protein family 3/N-terminal" evidence="3">
    <location>
        <begin position="37"/>
        <end position="248"/>
    </location>
</feature>
<dbReference type="Gene3D" id="3.40.190.10">
    <property type="entry name" value="Periplasmic binding protein-like II"/>
    <property type="match status" value="2"/>
</dbReference>
<dbReference type="SMART" id="SM00062">
    <property type="entry name" value="PBPb"/>
    <property type="match status" value="1"/>
</dbReference>
<sequence>MPQRSTGVRRTLGSLFGAILAVAAPTVAAAQTIAPETITVCASTAFRPVLYRDGGNLVGYDVDFLRRFAASRNMALVFRDFPFDGIWLRPGRDECDLAAAGITDFPSRHSAGVEWSRPYFTVLRTLLIRRQEAGALRTIADFPGRTIGFVTNSSADRDVRARAPGGAFLKGYADAEVGIADLMAGRLDAFADGSVTSDDFVGRHPELAVIDAHSLVPAEGLAYPLRIASRLREDLDRFIAANVATYGR</sequence>
<dbReference type="AlphaFoldDB" id="A0A3N1MBR2"/>
<evidence type="ECO:0000313" key="4">
    <source>
        <dbReference type="EMBL" id="ROQ01173.1"/>
    </source>
</evidence>
<comment type="caution">
    <text evidence="4">The sequence shown here is derived from an EMBL/GenBank/DDBJ whole genome shotgun (WGS) entry which is preliminary data.</text>
</comment>
<feature type="signal peptide" evidence="2">
    <location>
        <begin position="1"/>
        <end position="29"/>
    </location>
</feature>
<gene>
    <name evidence="4" type="ORF">EDC65_0351</name>
</gene>
<evidence type="ECO:0000259" key="3">
    <source>
        <dbReference type="SMART" id="SM00062"/>
    </source>
</evidence>
<dbReference type="InterPro" id="IPR001638">
    <property type="entry name" value="Solute-binding_3/MltF_N"/>
</dbReference>
<accession>A0A3N1MBR2</accession>
<evidence type="ECO:0000256" key="1">
    <source>
        <dbReference type="ARBA" id="ARBA00022729"/>
    </source>
</evidence>
<evidence type="ECO:0000256" key="2">
    <source>
        <dbReference type="SAM" id="SignalP"/>
    </source>
</evidence>
<dbReference type="Pfam" id="PF00497">
    <property type="entry name" value="SBP_bac_3"/>
    <property type="match status" value="1"/>
</dbReference>
<dbReference type="EMBL" id="RJKX01000011">
    <property type="protein sequence ID" value="ROQ01173.1"/>
    <property type="molecule type" value="Genomic_DNA"/>
</dbReference>
<dbReference type="PANTHER" id="PTHR35936">
    <property type="entry name" value="MEMBRANE-BOUND LYTIC MUREIN TRANSGLYCOSYLASE F"/>
    <property type="match status" value="1"/>
</dbReference>
<keyword evidence="5" id="KW-1185">Reference proteome</keyword>
<dbReference type="SUPFAM" id="SSF53850">
    <property type="entry name" value="Periplasmic binding protein-like II"/>
    <property type="match status" value="1"/>
</dbReference>
<keyword evidence="1 2" id="KW-0732">Signal</keyword>
<dbReference type="PROSITE" id="PS00430">
    <property type="entry name" value="TONB_DEPENDENT_REC_1"/>
    <property type="match status" value="1"/>
</dbReference>
<dbReference type="InterPro" id="IPR010916">
    <property type="entry name" value="TonB_box_CS"/>
</dbReference>
<name>A0A3N1MBR2_9PROT</name>
<feature type="chain" id="PRO_5017945740" evidence="2">
    <location>
        <begin position="30"/>
        <end position="248"/>
    </location>
</feature>
<dbReference type="OrthoDB" id="9814231at2"/>
<dbReference type="PANTHER" id="PTHR35936:SF17">
    <property type="entry name" value="ARGININE-BINDING EXTRACELLULAR PROTEIN ARTP"/>
    <property type="match status" value="1"/>
</dbReference>
<proteinExistence type="predicted"/>
<protein>
    <submittedName>
        <fullName evidence="4">ABC-type amino acid transport substrate-binding protein</fullName>
    </submittedName>
</protein>
<reference evidence="4 5" key="1">
    <citation type="submission" date="2018-11" db="EMBL/GenBank/DDBJ databases">
        <title>Genomic Encyclopedia of Type Strains, Phase IV (KMG-IV): sequencing the most valuable type-strain genomes for metagenomic binning, comparative biology and taxonomic classification.</title>
        <authorList>
            <person name="Goeker M."/>
        </authorList>
    </citation>
    <scope>NUCLEOTIDE SEQUENCE [LARGE SCALE GENOMIC DNA]</scope>
    <source>
        <strain evidence="4 5">DSM 5900</strain>
    </source>
</reference>